<evidence type="ECO:0000313" key="3">
    <source>
        <dbReference type="Proteomes" id="UP000307000"/>
    </source>
</evidence>
<accession>A0A5B7WX82</accession>
<keyword evidence="1" id="KW-0472">Membrane</keyword>
<feature type="transmembrane region" description="Helical" evidence="1">
    <location>
        <begin position="81"/>
        <end position="103"/>
    </location>
</feature>
<dbReference type="RefSeq" id="WP_138927104.1">
    <property type="nucleotide sequence ID" value="NZ_CP034412.1"/>
</dbReference>
<evidence type="ECO:0000256" key="1">
    <source>
        <dbReference type="SAM" id="Phobius"/>
    </source>
</evidence>
<dbReference type="AlphaFoldDB" id="A0A5B7WX82"/>
<feature type="transmembrane region" description="Helical" evidence="1">
    <location>
        <begin position="123"/>
        <end position="141"/>
    </location>
</feature>
<feature type="transmembrane region" description="Helical" evidence="1">
    <location>
        <begin position="53"/>
        <end position="69"/>
    </location>
</feature>
<keyword evidence="1" id="KW-0812">Transmembrane</keyword>
<keyword evidence="1" id="KW-1133">Transmembrane helix</keyword>
<evidence type="ECO:0000313" key="2">
    <source>
        <dbReference type="EMBL" id="QCY48638.1"/>
    </source>
</evidence>
<protein>
    <submittedName>
        <fullName evidence="2">Uncharacterized protein</fullName>
    </submittedName>
</protein>
<proteinExistence type="predicted"/>
<organism evidence="2 3">
    <name type="scientific">Glutamicibacter creatinolyticus</name>
    <dbReference type="NCBI Taxonomy" id="162496"/>
    <lineage>
        <taxon>Bacteria</taxon>
        <taxon>Bacillati</taxon>
        <taxon>Actinomycetota</taxon>
        <taxon>Actinomycetes</taxon>
        <taxon>Micrococcales</taxon>
        <taxon>Micrococcaceae</taxon>
        <taxon>Glutamicibacter</taxon>
    </lineage>
</organism>
<sequence>MSRKNGLILAGLPPVLLVLPPLPGYLIQLLQSATGEAVFSAGTGLGELMLNPLRLVGALLAVAWAAALAHLDPRLPSGWRYVGAFVGCGILYVLPIWLGAFGADLGWVDLWVLAGTASWYEWMQLHAPVAGGLCLWALYLMRPAPARPARWRARLARMLDGPRH</sequence>
<dbReference type="Proteomes" id="UP000307000">
    <property type="component" value="Chromosome"/>
</dbReference>
<dbReference type="KEGG" id="gcr:GcLGCM259_2932"/>
<gene>
    <name evidence="2" type="ORF">GcLGCM259_2932</name>
</gene>
<reference evidence="2 3" key="1">
    <citation type="submission" date="2018-12" db="EMBL/GenBank/DDBJ databases">
        <title>Complete Genome Sequence of Glutamicibacter creatinolyticus strain LGCM259,isolated from an abscess of a 12-year-old mare in Italy.</title>
        <authorList>
            <person name="Santos R.G."/>
            <person name="Silva A.L."/>
            <person name="Seyffert N."/>
            <person name="Castro T.L.P."/>
            <person name="Attili A.R."/>
            <person name="Rifici C."/>
            <person name="Mazzullo G."/>
            <person name="Brenig B."/>
            <person name="Venanzi F."/>
            <person name="Azevedo V."/>
        </authorList>
    </citation>
    <scope>NUCLEOTIDE SEQUENCE [LARGE SCALE GENOMIC DNA]</scope>
    <source>
        <strain evidence="2 3">LGCM 259</strain>
    </source>
</reference>
<keyword evidence="3" id="KW-1185">Reference proteome</keyword>
<name>A0A5B7WX82_9MICC</name>
<dbReference type="EMBL" id="CP034412">
    <property type="protein sequence ID" value="QCY48638.1"/>
    <property type="molecule type" value="Genomic_DNA"/>
</dbReference>